<accession>A0A4V6CUB3</accession>
<dbReference type="SUPFAM" id="SSF56935">
    <property type="entry name" value="Porins"/>
    <property type="match status" value="1"/>
</dbReference>
<dbReference type="EMBL" id="SZYH01000001">
    <property type="protein sequence ID" value="TKV68355.1"/>
    <property type="molecule type" value="Genomic_DNA"/>
</dbReference>
<dbReference type="AlphaFoldDB" id="A0A4V6CUB3"/>
<dbReference type="InterPro" id="IPR020016">
    <property type="entry name" value="Decahaem-assoc_OM_MtrB/PioB"/>
</dbReference>
<feature type="signal peptide" evidence="1">
    <location>
        <begin position="1"/>
        <end position="25"/>
    </location>
</feature>
<protein>
    <submittedName>
        <fullName evidence="2">MtrB/PioB family decaheme-associated outer membrane protein</fullName>
    </submittedName>
</protein>
<sequence>MLTLKSHWILPLGVALIVSPAGVMAETDTKTAECEACAFDWEPRGYVEAGILWLEDDEPEFTNYRGFDRDGFFLNGAIDVVDRDEDGTYWSLQGQNLGLGSRNAAVRGGRQGTVDYFLDYQELNHDVYDPVKTVFSGAGTERLELPGDWARGDTTKDLSGLDVALRDIDIELERKTLATGLQFFQGEHWDYNFEYTADERDGTRLMGGSFLLRSAILPEPVDDITHRFDLSVGYLAKLWQLRLAYHGSFFDNDNQSLTWDNPFIVPGDAPRGRSAAAPDNSFNRLMLSGAFRPTRWLSGSGHIAVGRLEQDDSFVPATINPNIGPVGLPRQDLDAKVNTLNARLRLTGNATRRLTLRAEGFFDERDNDTPVDSYRQVDTDLFVAELRENRPYSFEKNGGELSADYQLTNNTDVSTGYGIERSEFTYQEVDATDTDLYFGELRTRPGERVELRLRLGWEDRDVDGSYEPLAVAPPENPLLRKFNLADRDRHEIRLSGNYYASEQLSFGLNSVYADDDYHNSSIGLTKAVDRMVTLDASWSPGQSLNAYVYFTRQNIVSDIAGSESFGRPDWFAEHDDTINTYGVGVQARELIPHLELGVDLAYTRSRGNISIDSRTSDQKFPQLQADRISTRIYGEYSVSDRWSYRLDYWLEHYEQQDFFIDGVAPDTTDNVLTSGRQSPDYIIHAAGISARYRF</sequence>
<keyword evidence="3" id="KW-1185">Reference proteome</keyword>
<evidence type="ECO:0000256" key="1">
    <source>
        <dbReference type="SAM" id="SignalP"/>
    </source>
</evidence>
<feature type="chain" id="PRO_5020786520" evidence="1">
    <location>
        <begin position="26"/>
        <end position="694"/>
    </location>
</feature>
<keyword evidence="1" id="KW-0732">Signal</keyword>
<dbReference type="NCBIfam" id="TIGR03509">
    <property type="entry name" value="OMP_MtrB_PioB"/>
    <property type="match status" value="1"/>
</dbReference>
<dbReference type="RefSeq" id="WP_137435879.1">
    <property type="nucleotide sequence ID" value="NZ_JANRHC010000006.1"/>
</dbReference>
<organism evidence="2 3">
    <name type="scientific">Marinobacter panjinensis</name>
    <dbReference type="NCBI Taxonomy" id="2576384"/>
    <lineage>
        <taxon>Bacteria</taxon>
        <taxon>Pseudomonadati</taxon>
        <taxon>Pseudomonadota</taxon>
        <taxon>Gammaproteobacteria</taxon>
        <taxon>Pseudomonadales</taxon>
        <taxon>Marinobacteraceae</taxon>
        <taxon>Marinobacter</taxon>
    </lineage>
</organism>
<dbReference type="Pfam" id="PF11854">
    <property type="entry name" value="MtrB_PioB"/>
    <property type="match status" value="1"/>
</dbReference>
<comment type="caution">
    <text evidence="2">The sequence shown here is derived from an EMBL/GenBank/DDBJ whole genome shotgun (WGS) entry which is preliminary data.</text>
</comment>
<proteinExistence type="predicted"/>
<evidence type="ECO:0000313" key="3">
    <source>
        <dbReference type="Proteomes" id="UP000308488"/>
    </source>
</evidence>
<dbReference type="OrthoDB" id="9146719at2"/>
<gene>
    <name evidence="2" type="ORF">FDP08_09760</name>
</gene>
<evidence type="ECO:0000313" key="2">
    <source>
        <dbReference type="EMBL" id="TKV68355.1"/>
    </source>
</evidence>
<name>A0A4V6CUB3_9GAMM</name>
<dbReference type="Proteomes" id="UP000308488">
    <property type="component" value="Unassembled WGS sequence"/>
</dbReference>
<reference evidence="2 3" key="1">
    <citation type="submission" date="2019-05" db="EMBL/GenBank/DDBJ databases">
        <title>Marinobacter panjinensis sp. nov., a moderately halophilic bacterium isolated from sea tidal flat environment.</title>
        <authorList>
            <person name="Yang W."/>
            <person name="An M."/>
            <person name="He W."/>
            <person name="Luo X."/>
            <person name="Zhu L."/>
            <person name="Chen G."/>
            <person name="Zhang Y."/>
            <person name="Wang Y."/>
        </authorList>
    </citation>
    <scope>NUCLEOTIDE SEQUENCE [LARGE SCALE GENOMIC DNA]</scope>
    <source>
        <strain evidence="2 3">PJ-16</strain>
    </source>
</reference>